<feature type="transmembrane region" description="Helical" evidence="7">
    <location>
        <begin position="274"/>
        <end position="292"/>
    </location>
</feature>
<feature type="transmembrane region" description="Helical" evidence="7">
    <location>
        <begin position="506"/>
        <end position="530"/>
    </location>
</feature>
<feature type="transmembrane region" description="Helical" evidence="7">
    <location>
        <begin position="169"/>
        <end position="189"/>
    </location>
</feature>
<evidence type="ECO:0000256" key="7">
    <source>
        <dbReference type="SAM" id="Phobius"/>
    </source>
</evidence>
<dbReference type="InterPro" id="IPR006042">
    <property type="entry name" value="Xan_ur_permease"/>
</dbReference>
<protein>
    <submittedName>
        <fullName evidence="8">Nucleobase:cation symporter-2, NCS2 family</fullName>
    </submittedName>
</protein>
<evidence type="ECO:0000256" key="3">
    <source>
        <dbReference type="ARBA" id="ARBA00022448"/>
    </source>
</evidence>
<name>A0A061SFW1_9CHLO</name>
<evidence type="ECO:0000313" key="8">
    <source>
        <dbReference type="EMBL" id="JAC81954.1"/>
    </source>
</evidence>
<evidence type="ECO:0000256" key="5">
    <source>
        <dbReference type="ARBA" id="ARBA00022989"/>
    </source>
</evidence>
<feature type="transmembrane region" description="Helical" evidence="7">
    <location>
        <begin position="407"/>
        <end position="429"/>
    </location>
</feature>
<organism evidence="8">
    <name type="scientific">Tetraselmis sp. GSL018</name>
    <dbReference type="NCBI Taxonomy" id="582737"/>
    <lineage>
        <taxon>Eukaryota</taxon>
        <taxon>Viridiplantae</taxon>
        <taxon>Chlorophyta</taxon>
        <taxon>core chlorophytes</taxon>
        <taxon>Chlorodendrophyceae</taxon>
        <taxon>Chlorodendrales</taxon>
        <taxon>Chlorodendraceae</taxon>
        <taxon>Tetraselmis</taxon>
    </lineage>
</organism>
<dbReference type="InterPro" id="IPR006043">
    <property type="entry name" value="NCS2"/>
</dbReference>
<keyword evidence="6 7" id="KW-0472">Membrane</keyword>
<dbReference type="PROSITE" id="PS01116">
    <property type="entry name" value="XANTH_URACIL_PERMASE"/>
    <property type="match status" value="1"/>
</dbReference>
<evidence type="ECO:0000256" key="1">
    <source>
        <dbReference type="ARBA" id="ARBA00004141"/>
    </source>
</evidence>
<feature type="transmembrane region" description="Helical" evidence="7">
    <location>
        <begin position="323"/>
        <end position="344"/>
    </location>
</feature>
<proteinExistence type="inferred from homology"/>
<feature type="transmembrane region" description="Helical" evidence="7">
    <location>
        <begin position="64"/>
        <end position="84"/>
    </location>
</feature>
<keyword evidence="5 7" id="KW-1133">Transmembrane helix</keyword>
<reference evidence="8" key="1">
    <citation type="submission" date="2014-05" db="EMBL/GenBank/DDBJ databases">
        <title>The transcriptome of the halophilic microalga Tetraselmis sp. GSL018 isolated from the Great Salt Lake, Utah.</title>
        <authorList>
            <person name="Jinkerson R.E."/>
            <person name="D'Adamo S."/>
            <person name="Posewitz M.C."/>
        </authorList>
    </citation>
    <scope>NUCLEOTIDE SEQUENCE</scope>
    <source>
        <strain evidence="8">GSL018</strain>
    </source>
</reference>
<dbReference type="PANTHER" id="PTHR42810">
    <property type="entry name" value="PURINE PERMEASE C1399.01C-RELATED"/>
    <property type="match status" value="1"/>
</dbReference>
<dbReference type="PANTHER" id="PTHR42810:SF2">
    <property type="entry name" value="PURINE PERMEASE C1399.01C-RELATED"/>
    <property type="match status" value="1"/>
</dbReference>
<dbReference type="GO" id="GO:0005886">
    <property type="term" value="C:plasma membrane"/>
    <property type="evidence" value="ECO:0007669"/>
    <property type="project" value="UniProtKB-ARBA"/>
</dbReference>
<dbReference type="Pfam" id="PF00860">
    <property type="entry name" value="Xan_ur_permease"/>
    <property type="match status" value="1"/>
</dbReference>
<comment type="similarity">
    <text evidence="2">Belongs to the nucleobase:cation symporter-2 (NCS2) (TC 2.A.40) family.</text>
</comment>
<gene>
    <name evidence="8" type="primary">TC.NCS2</name>
    <name evidence="8" type="ORF">TSPGSL018_6762</name>
</gene>
<evidence type="ECO:0000256" key="6">
    <source>
        <dbReference type="ARBA" id="ARBA00023136"/>
    </source>
</evidence>
<dbReference type="EMBL" id="GBEZ01003164">
    <property type="protein sequence ID" value="JAC81954.1"/>
    <property type="molecule type" value="Transcribed_RNA"/>
</dbReference>
<sequence length="576" mass="60459">MDKNKHHTEDKHDNRSGAKFSLMSKDVWVGEYDYGYLCMPVLNPWGKSQERELPFYGPNERLPVILTFLMGFQHSLSMVGGIITPPLLAGLADPTDDKRYQGALISYSLIVSGLTTIVQVTSLKIPRTPYYLGSGLLSVMGTSFTFLPIVQESVRAQTSDGSVDFPTAYGNLLGVFLVGSLVEAAMSFVPTRFLRAVFPPYISGLTIFLIGASLVGSGVNNWGGGAFCANNPGAGCGVGQSGLPFGSPAYFGLGFFVVVVTLGLELFGSPFMRSCQVALGLLIGYILAAVTTDSNGDGYISSSTIESAPVITFLWTTKFPIGFYAPALLPVLIGFVVSGVETIGDLTATGEASGLEPNSEEQASAVQGGLLGDAVNSAFAALAFSMPNTTFSQNNGVVSLTRVASRLAGFGCACWLLLYGIFGKVGAFFTSIPNPVLGGMTTLLFANIAMSGIKVITSVPLTRRVRFIVSIALAFGLGVTIVPSWTKRLLPCEKVADSPGLSGLCLGASLTISTGYAIGCLVALVLHAILPSDPPAGNDANMYVSSVRAGHVDEDVKETGGVDLEADSSTHFKTMA</sequence>
<feature type="transmembrane region" description="Helical" evidence="7">
    <location>
        <begin position="104"/>
        <end position="123"/>
    </location>
</feature>
<accession>A0A061SFW1</accession>
<evidence type="ECO:0000256" key="4">
    <source>
        <dbReference type="ARBA" id="ARBA00022692"/>
    </source>
</evidence>
<feature type="transmembrane region" description="Helical" evidence="7">
    <location>
        <begin position="465"/>
        <end position="486"/>
    </location>
</feature>
<dbReference type="AlphaFoldDB" id="A0A061SFW1"/>
<keyword evidence="4 7" id="KW-0812">Transmembrane</keyword>
<dbReference type="GO" id="GO:0042907">
    <property type="term" value="F:xanthine transmembrane transporter activity"/>
    <property type="evidence" value="ECO:0007669"/>
    <property type="project" value="TreeGrafter"/>
</dbReference>
<evidence type="ECO:0000256" key="2">
    <source>
        <dbReference type="ARBA" id="ARBA00008821"/>
    </source>
</evidence>
<keyword evidence="3" id="KW-0813">Transport</keyword>
<feature type="transmembrane region" description="Helical" evidence="7">
    <location>
        <begin position="196"/>
        <end position="215"/>
    </location>
</feature>
<feature type="transmembrane region" description="Helical" evidence="7">
    <location>
        <begin position="249"/>
        <end position="267"/>
    </location>
</feature>
<dbReference type="NCBIfam" id="TIGR00801">
    <property type="entry name" value="ncs2"/>
    <property type="match status" value="1"/>
</dbReference>
<feature type="transmembrane region" description="Helical" evidence="7">
    <location>
        <begin position="130"/>
        <end position="149"/>
    </location>
</feature>
<feature type="transmembrane region" description="Helical" evidence="7">
    <location>
        <begin position="435"/>
        <end position="453"/>
    </location>
</feature>
<comment type="subcellular location">
    <subcellularLocation>
        <location evidence="1">Membrane</location>
        <topology evidence="1">Multi-pass membrane protein</topology>
    </subcellularLocation>
</comment>